<dbReference type="EnsemblPlants" id="EMT03262">
    <property type="protein sequence ID" value="EMT03262"/>
    <property type="gene ID" value="F775_12228"/>
</dbReference>
<accession>R7W4Y1</accession>
<dbReference type="AlphaFoldDB" id="R7W4Y1"/>
<reference evidence="2" key="1">
    <citation type="submission" date="2015-06" db="UniProtKB">
        <authorList>
            <consortium name="EnsemblPlants"/>
        </authorList>
    </citation>
    <scope>IDENTIFICATION</scope>
</reference>
<name>R7W4Y1_AEGTA</name>
<dbReference type="Pfam" id="PF03478">
    <property type="entry name" value="Beta-prop_KIB1-4"/>
    <property type="match status" value="1"/>
</dbReference>
<protein>
    <recommendedName>
        <fullName evidence="1">KIB1-4 beta-propeller domain-containing protein</fullName>
    </recommendedName>
</protein>
<dbReference type="InterPro" id="IPR005174">
    <property type="entry name" value="KIB1-4_b-propeller"/>
</dbReference>
<dbReference type="PANTHER" id="PTHR33110:SF56">
    <property type="entry name" value="DUF295 DOMAIN-CONTAINING PROTEIN"/>
    <property type="match status" value="1"/>
</dbReference>
<dbReference type="PANTHER" id="PTHR33110">
    <property type="entry name" value="F-BOX/KELCH-REPEAT PROTEIN-RELATED"/>
    <property type="match status" value="1"/>
</dbReference>
<sequence>MFLPWILAPHDKTILHSVINFAAAPSSYRHRSRNNIVLAEPPGASSTAGERNWVARADGTAACVFTWSPEPGLIDLLTGAITRLHGFPDDDETKRSMDNPRGIVYDDGTMITLAIWRPGDAGWTFMVQRVPLLGGYHLGYHGGKVLVTHGRTSYWCVLMPDFEANDDVFVEAWNDTTDETKYKLDYSYVLESRRELMCASVLVDRKFYHSVDDNPRSHAFLVTVHTLEMVDGGGKMRLVERDNLSLGDRVLFLGCPASFAADAAKLNMGGGFVFFTFGRSVFRYSLLDGEAQLLMRQRPRWSIDRTCVWLQPQPTIAPIQAIRERLAGRTIQEQEK</sequence>
<evidence type="ECO:0000313" key="2">
    <source>
        <dbReference type="EnsemblPlants" id="EMT03262"/>
    </source>
</evidence>
<proteinExistence type="predicted"/>
<organism evidence="2">
    <name type="scientific">Aegilops tauschii</name>
    <name type="common">Tausch's goatgrass</name>
    <name type="synonym">Aegilops squarrosa</name>
    <dbReference type="NCBI Taxonomy" id="37682"/>
    <lineage>
        <taxon>Eukaryota</taxon>
        <taxon>Viridiplantae</taxon>
        <taxon>Streptophyta</taxon>
        <taxon>Embryophyta</taxon>
        <taxon>Tracheophyta</taxon>
        <taxon>Spermatophyta</taxon>
        <taxon>Magnoliopsida</taxon>
        <taxon>Liliopsida</taxon>
        <taxon>Poales</taxon>
        <taxon>Poaceae</taxon>
        <taxon>BOP clade</taxon>
        <taxon>Pooideae</taxon>
        <taxon>Triticodae</taxon>
        <taxon>Triticeae</taxon>
        <taxon>Triticinae</taxon>
        <taxon>Aegilops</taxon>
    </lineage>
</organism>
<evidence type="ECO:0000259" key="1">
    <source>
        <dbReference type="Pfam" id="PF03478"/>
    </source>
</evidence>
<feature type="domain" description="KIB1-4 beta-propeller" evidence="1">
    <location>
        <begin position="111"/>
        <end position="276"/>
    </location>
</feature>